<dbReference type="STRING" id="683840.U5H3E0"/>
<evidence type="ECO:0000256" key="10">
    <source>
        <dbReference type="SAM" id="Phobius"/>
    </source>
</evidence>
<dbReference type="InterPro" id="IPR020846">
    <property type="entry name" value="MFS_dom"/>
</dbReference>
<dbReference type="EMBL" id="GL541654">
    <property type="protein sequence ID" value="KDE07953.1"/>
    <property type="molecule type" value="Genomic_DNA"/>
</dbReference>
<dbReference type="InterPro" id="IPR003663">
    <property type="entry name" value="Sugar/inositol_transpt"/>
</dbReference>
<feature type="compositionally biased region" description="Low complexity" evidence="9">
    <location>
        <begin position="470"/>
        <end position="479"/>
    </location>
</feature>
<evidence type="ECO:0000256" key="3">
    <source>
        <dbReference type="ARBA" id="ARBA00022448"/>
    </source>
</evidence>
<feature type="transmembrane region" description="Helical" evidence="10">
    <location>
        <begin position="109"/>
        <end position="130"/>
    </location>
</feature>
<dbReference type="PANTHER" id="PTHR48022:SF2">
    <property type="entry name" value="PLASTIDIC GLUCOSE TRANSPORTER 4"/>
    <property type="match status" value="1"/>
</dbReference>
<dbReference type="AlphaFoldDB" id="U5H3E0"/>
<dbReference type="NCBIfam" id="TIGR00879">
    <property type="entry name" value="SP"/>
    <property type="match status" value="1"/>
</dbReference>
<reference evidence="12 14" key="3">
    <citation type="journal article" date="2015" name="BMC Genomics">
        <title>Sex and parasites: genomic and transcriptomic analysis of Microbotryum lychnidis-dioicae, the biotrophic and plant-castrating anther smut fungus.</title>
        <authorList>
            <person name="Perlin M.H."/>
            <person name="Amselem J."/>
            <person name="Fontanillas E."/>
            <person name="Toh S.S."/>
            <person name="Chen Z."/>
            <person name="Goldberg J."/>
            <person name="Duplessis S."/>
            <person name="Henrissat B."/>
            <person name="Young S."/>
            <person name="Zeng Q."/>
            <person name="Aguileta G."/>
            <person name="Petit E."/>
            <person name="Badouin H."/>
            <person name="Andrews J."/>
            <person name="Razeeq D."/>
            <person name="Gabaldon T."/>
            <person name="Quesneville H."/>
            <person name="Giraud T."/>
            <person name="Hood M.E."/>
            <person name="Schultz D.J."/>
            <person name="Cuomo C.A."/>
        </authorList>
    </citation>
    <scope>NUCLEOTIDE SEQUENCE [LARGE SCALE GENOMIC DNA]</scope>
    <source>
        <strain evidence="14">p1A1 Lamole</strain>
        <strain evidence="12">P1A1 Lamole</strain>
    </source>
</reference>
<evidence type="ECO:0000313" key="12">
    <source>
        <dbReference type="EMBL" id="KDE07953.1"/>
    </source>
</evidence>
<feature type="transmembrane region" description="Helical" evidence="10">
    <location>
        <begin position="12"/>
        <end position="33"/>
    </location>
</feature>
<feature type="transmembrane region" description="Helical" evidence="10">
    <location>
        <begin position="292"/>
        <end position="313"/>
    </location>
</feature>
<dbReference type="PANTHER" id="PTHR48022">
    <property type="entry name" value="PLASTIDIC GLUCOSE TRANSPORTER 4"/>
    <property type="match status" value="1"/>
</dbReference>
<keyword evidence="4 10" id="KW-0812">Transmembrane</keyword>
<dbReference type="OMA" id="AQSANWF"/>
<dbReference type="OrthoDB" id="5399138at2759"/>
<feature type="transmembrane region" description="Helical" evidence="10">
    <location>
        <begin position="142"/>
        <end position="165"/>
    </location>
</feature>
<evidence type="ECO:0000256" key="7">
    <source>
        <dbReference type="ARBA" id="ARBA00049119"/>
    </source>
</evidence>
<feature type="transmembrane region" description="Helical" evidence="10">
    <location>
        <begin position="352"/>
        <end position="372"/>
    </location>
</feature>
<organism evidence="12">
    <name type="scientific">Microbotryum lychnidis-dioicae (strain p1A1 Lamole / MvSl-1064)</name>
    <name type="common">Anther smut fungus</name>
    <dbReference type="NCBI Taxonomy" id="683840"/>
    <lineage>
        <taxon>Eukaryota</taxon>
        <taxon>Fungi</taxon>
        <taxon>Dikarya</taxon>
        <taxon>Basidiomycota</taxon>
        <taxon>Pucciniomycotina</taxon>
        <taxon>Microbotryomycetes</taxon>
        <taxon>Microbotryales</taxon>
        <taxon>Microbotryaceae</taxon>
        <taxon>Microbotryum</taxon>
    </lineage>
</organism>
<feature type="transmembrane region" description="Helical" evidence="10">
    <location>
        <begin position="177"/>
        <end position="197"/>
    </location>
</feature>
<feature type="transmembrane region" description="Helical" evidence="10">
    <location>
        <begin position="53"/>
        <end position="72"/>
    </location>
</feature>
<proteinExistence type="inferred from homology"/>
<feature type="transmembrane region" description="Helical" evidence="10">
    <location>
        <begin position="255"/>
        <end position="280"/>
    </location>
</feature>
<dbReference type="InterPro" id="IPR036259">
    <property type="entry name" value="MFS_trans_sf"/>
</dbReference>
<protein>
    <recommendedName>
        <fullName evidence="11">Major facilitator superfamily (MFS) profile domain-containing protein</fullName>
    </recommendedName>
</protein>
<accession>U5H3E0</accession>
<keyword evidence="5 10" id="KW-1133">Transmembrane helix</keyword>
<evidence type="ECO:0000256" key="5">
    <source>
        <dbReference type="ARBA" id="ARBA00022989"/>
    </source>
</evidence>
<dbReference type="InterPro" id="IPR050360">
    <property type="entry name" value="MFS_Sugar_Transporters"/>
</dbReference>
<evidence type="ECO:0000259" key="11">
    <source>
        <dbReference type="PROSITE" id="PS50850"/>
    </source>
</evidence>
<dbReference type="PRINTS" id="PR00171">
    <property type="entry name" value="SUGRTRNSPORT"/>
</dbReference>
<evidence type="ECO:0000256" key="6">
    <source>
        <dbReference type="ARBA" id="ARBA00023136"/>
    </source>
</evidence>
<comment type="similarity">
    <text evidence="2 8">Belongs to the major facilitator superfamily. Sugar transporter (TC 2.A.1.1) family.</text>
</comment>
<dbReference type="PROSITE" id="PS50850">
    <property type="entry name" value="MFS"/>
    <property type="match status" value="1"/>
</dbReference>
<dbReference type="Proteomes" id="UP000017200">
    <property type="component" value="Unassembled WGS sequence"/>
</dbReference>
<dbReference type="InParanoid" id="U5H3E0"/>
<evidence type="ECO:0000313" key="14">
    <source>
        <dbReference type="Proteomes" id="UP000017200"/>
    </source>
</evidence>
<feature type="transmembrane region" description="Helical" evidence="10">
    <location>
        <begin position="320"/>
        <end position="340"/>
    </location>
</feature>
<evidence type="ECO:0000313" key="13">
    <source>
        <dbReference type="EnsemblFungi" id="MVLG_01859T0"/>
    </source>
</evidence>
<dbReference type="InterPro" id="IPR005828">
    <property type="entry name" value="MFS_sugar_transport-like"/>
</dbReference>
<dbReference type="Gene3D" id="1.20.1250.20">
    <property type="entry name" value="MFS general substrate transporter like domains"/>
    <property type="match status" value="1"/>
</dbReference>
<dbReference type="FunFam" id="1.20.1250.20:FF:000134">
    <property type="entry name" value="MFS sugar transporter protein"/>
    <property type="match status" value="1"/>
</dbReference>
<feature type="transmembrane region" description="Helical" evidence="10">
    <location>
        <begin position="417"/>
        <end position="437"/>
    </location>
</feature>
<evidence type="ECO:0000256" key="9">
    <source>
        <dbReference type="SAM" id="MobiDB-lite"/>
    </source>
</evidence>
<sequence>MPLMIINPNTRVWAYSVLVALSGCLFGGDTGSIGSITEMPQFIAHFGQLSEFLRGFTVAVILIPSAITGMFAGSVADRIGRKRTISLGSLIFAAGMGMCVVAPNLTVLIVGRCVAGSGEGLFLSAGNVYLCEISPKHIRGRIMTMYQMHVNGALAIGFFVCYGSIQIQSSLAWRLPMIVSTCVGLIAGLGSLFLLPYSPRWLVSQGRTQEAKAVLALITEHSEEEERKELLSLPPRGEKTGWIDIFRRGVRGRTILGAFLNVFQQLSGIDFVLFYAPLLFTQAGLDPKTSAFVASGVTGLALFATTALAATWVDKIGRRTLFIWGGLAIAICHACIGSLYASGAAYTEGGKWAIVTLIELYTIIFAGTWSLVTRLYSTEIQPSRTRSPASSFCIGVNQLVNTLVALTSPAFLAKSPFGPYFLYGGLSAFATAVAYIYMQETIGKSLETIDSSFHESPTAVTWPPSLLRTGARRTQAGARRSSRRRSSAAHVDENGKPTFPGNYAMERLGSSNGSAGLQGSAIED</sequence>
<dbReference type="GO" id="GO:0005351">
    <property type="term" value="F:carbohydrate:proton symporter activity"/>
    <property type="evidence" value="ECO:0007669"/>
    <property type="project" value="TreeGrafter"/>
</dbReference>
<dbReference type="SUPFAM" id="SSF103473">
    <property type="entry name" value="MFS general substrate transporter"/>
    <property type="match status" value="1"/>
</dbReference>
<evidence type="ECO:0000256" key="8">
    <source>
        <dbReference type="RuleBase" id="RU003346"/>
    </source>
</evidence>
<keyword evidence="6 10" id="KW-0472">Membrane</keyword>
<gene>
    <name evidence="12" type="ORF">MVLG_01859</name>
</gene>
<dbReference type="EnsemblFungi" id="MVLG_01859T0">
    <property type="protein sequence ID" value="MVLG_01859T0"/>
    <property type="gene ID" value="MVLG_01859"/>
</dbReference>
<dbReference type="PROSITE" id="PS00216">
    <property type="entry name" value="SUGAR_TRANSPORT_1"/>
    <property type="match status" value="1"/>
</dbReference>
<comment type="catalytic activity">
    <reaction evidence="7">
        <text>myo-inositol(out) + H(+)(out) = myo-inositol(in) + H(+)(in)</text>
        <dbReference type="Rhea" id="RHEA:60364"/>
        <dbReference type="ChEBI" id="CHEBI:15378"/>
        <dbReference type="ChEBI" id="CHEBI:17268"/>
    </reaction>
</comment>
<evidence type="ECO:0000256" key="1">
    <source>
        <dbReference type="ARBA" id="ARBA00004141"/>
    </source>
</evidence>
<dbReference type="InterPro" id="IPR005829">
    <property type="entry name" value="Sugar_transporter_CS"/>
</dbReference>
<feature type="region of interest" description="Disordered" evidence="9">
    <location>
        <begin position="470"/>
        <end position="524"/>
    </location>
</feature>
<keyword evidence="3 8" id="KW-0813">Transport</keyword>
<keyword evidence="14" id="KW-1185">Reference proteome</keyword>
<dbReference type="EMBL" id="AEIJ01000182">
    <property type="status" value="NOT_ANNOTATED_CDS"/>
    <property type="molecule type" value="Genomic_DNA"/>
</dbReference>
<dbReference type="Pfam" id="PF00083">
    <property type="entry name" value="Sugar_tr"/>
    <property type="match status" value="1"/>
</dbReference>
<evidence type="ECO:0000256" key="4">
    <source>
        <dbReference type="ARBA" id="ARBA00022692"/>
    </source>
</evidence>
<reference evidence="12" key="2">
    <citation type="submission" date="2010-11" db="EMBL/GenBank/DDBJ databases">
        <authorList>
            <consortium name="The Broad Institute Genome Sequencing Platform"/>
            <person name="Earl A."/>
            <person name="Ward D."/>
            <person name="Feldgarden M."/>
            <person name="Gevers D."/>
            <person name="Butler R."/>
            <person name="Young S.K."/>
            <person name="Zeng Q."/>
            <person name="Gargeya S."/>
            <person name="Fitzgerald M."/>
            <person name="Haas B."/>
            <person name="Abouelleil A."/>
            <person name="Alvarado L."/>
            <person name="Arachchi H.M."/>
            <person name="Berlin A."/>
            <person name="Brown A."/>
            <person name="Chapman S.B."/>
            <person name="Chen Z."/>
            <person name="Dunbar C."/>
            <person name="Freedman E."/>
            <person name="Gearin G."/>
            <person name="Gellesch M."/>
            <person name="Goldberg J."/>
            <person name="Griggs A."/>
            <person name="Gujja S."/>
            <person name="Heilman E."/>
            <person name="Heiman D."/>
            <person name="Howarth C."/>
            <person name="Larson L."/>
            <person name="Lui A."/>
            <person name="MacDonald P.J.P."/>
            <person name="Mehta T."/>
            <person name="Montmayeur A."/>
            <person name="Murphy C."/>
            <person name="Neiman D."/>
            <person name="Pearson M."/>
            <person name="Priest M."/>
            <person name="Roberts A."/>
            <person name="Saif S."/>
            <person name="Shea T."/>
            <person name="Shenoy N."/>
            <person name="Sisk P."/>
            <person name="Stolte C."/>
            <person name="Sykes S."/>
            <person name="White J."/>
            <person name="Yandava C."/>
            <person name="Wortman J."/>
            <person name="Nusbaum C."/>
            <person name="Birren B."/>
        </authorList>
    </citation>
    <scope>NUCLEOTIDE SEQUENCE</scope>
    <source>
        <strain evidence="12">P1A1 Lamole</strain>
    </source>
</reference>
<comment type="subcellular location">
    <subcellularLocation>
        <location evidence="1">Membrane</location>
        <topology evidence="1">Multi-pass membrane protein</topology>
    </subcellularLocation>
</comment>
<evidence type="ECO:0000256" key="2">
    <source>
        <dbReference type="ARBA" id="ARBA00010992"/>
    </source>
</evidence>
<dbReference type="GO" id="GO:0016020">
    <property type="term" value="C:membrane"/>
    <property type="evidence" value="ECO:0007669"/>
    <property type="project" value="UniProtKB-SubCell"/>
</dbReference>
<feature type="domain" description="Major facilitator superfamily (MFS) profile" evidence="11">
    <location>
        <begin position="15"/>
        <end position="442"/>
    </location>
</feature>
<feature type="transmembrane region" description="Helical" evidence="10">
    <location>
        <begin position="84"/>
        <end position="103"/>
    </location>
</feature>
<dbReference type="HOGENOM" id="CLU_001265_30_13_1"/>
<feature type="transmembrane region" description="Helical" evidence="10">
    <location>
        <begin position="392"/>
        <end position="411"/>
    </location>
</feature>
<reference evidence="13" key="4">
    <citation type="submission" date="2015-06" db="UniProtKB">
        <authorList>
            <consortium name="EnsemblFungi"/>
        </authorList>
    </citation>
    <scope>IDENTIFICATION</scope>
</reference>
<reference evidence="14" key="1">
    <citation type="submission" date="2010-11" db="EMBL/GenBank/DDBJ databases">
        <title>The genome sequence of Microbotryum violaceum strain p1A1 Lamole.</title>
        <authorList>
            <person name="Cuomo C."/>
            <person name="Perlin M."/>
            <person name="Young S.K."/>
            <person name="Zeng Q."/>
            <person name="Gargeya S."/>
            <person name="Alvarado L."/>
            <person name="Berlin A."/>
            <person name="Chapman S.B."/>
            <person name="Chen Z."/>
            <person name="Freedman E."/>
            <person name="Gellesch M."/>
            <person name="Goldberg J."/>
            <person name="Griggs A."/>
            <person name="Gujja S."/>
            <person name="Heilman E."/>
            <person name="Heiman D."/>
            <person name="Howarth C."/>
            <person name="Mehta T."/>
            <person name="Neiman D."/>
            <person name="Pearson M."/>
            <person name="Roberts A."/>
            <person name="Saif S."/>
            <person name="Shea T."/>
            <person name="Shenoy N."/>
            <person name="Sisk P."/>
            <person name="Stolte C."/>
            <person name="Sykes S."/>
            <person name="White J."/>
            <person name="Yandava C."/>
            <person name="Haas B."/>
            <person name="Nusbaum C."/>
            <person name="Birren B."/>
        </authorList>
    </citation>
    <scope>NUCLEOTIDE SEQUENCE [LARGE SCALE GENOMIC DNA]</scope>
    <source>
        <strain evidence="14">p1A1 Lamole</strain>
    </source>
</reference>
<name>U5H3E0_USTV1</name>